<evidence type="ECO:0000256" key="8">
    <source>
        <dbReference type="ARBA" id="ARBA00023224"/>
    </source>
</evidence>
<dbReference type="RefSeq" id="XP_008561609.1">
    <property type="nucleotide sequence ID" value="XM_008563387.1"/>
</dbReference>
<dbReference type="InterPro" id="IPR000725">
    <property type="entry name" value="Olfact_rcpt"/>
</dbReference>
<evidence type="ECO:0000259" key="10">
    <source>
        <dbReference type="PROSITE" id="PS50262"/>
    </source>
</evidence>
<proteinExistence type="predicted"/>
<feature type="transmembrane region" description="Helical" evidence="9">
    <location>
        <begin position="274"/>
        <end position="297"/>
    </location>
</feature>
<dbReference type="PRINTS" id="PR00237">
    <property type="entry name" value="GPCRRHODOPSN"/>
</dbReference>
<keyword evidence="11" id="KW-1185">Reference proteome</keyword>
<keyword evidence="6 9" id="KW-1133">Transmembrane helix</keyword>
<feature type="domain" description="G-protein coupled receptors family 1 profile" evidence="10">
    <location>
        <begin position="78"/>
        <end position="327"/>
    </location>
</feature>
<feature type="transmembrane region" description="Helical" evidence="9">
    <location>
        <begin position="234"/>
        <end position="253"/>
    </location>
</feature>
<keyword evidence="8" id="KW-0807">Transducer</keyword>
<feature type="non-terminal residue" evidence="12">
    <location>
        <position position="430"/>
    </location>
</feature>
<dbReference type="PRINTS" id="PR00245">
    <property type="entry name" value="OLFACTORYR"/>
</dbReference>
<name>A0ABM0PZR8_GALVR</name>
<dbReference type="CDD" id="cd15225">
    <property type="entry name" value="7tmA_OR10A-like"/>
    <property type="match status" value="1"/>
</dbReference>
<evidence type="ECO:0000313" key="11">
    <source>
        <dbReference type="Proteomes" id="UP000694923"/>
    </source>
</evidence>
<comment type="subcellular location">
    <subcellularLocation>
        <location evidence="1">Cell membrane</location>
        <topology evidence="1">Multi-pass membrane protein</topology>
    </subcellularLocation>
</comment>
<evidence type="ECO:0000256" key="2">
    <source>
        <dbReference type="ARBA" id="ARBA00022475"/>
    </source>
</evidence>
<dbReference type="Proteomes" id="UP000694923">
    <property type="component" value="Unplaced"/>
</dbReference>
<keyword evidence="2" id="KW-1003">Cell membrane</keyword>
<feature type="transmembrane region" description="Helical" evidence="9">
    <location>
        <begin position="139"/>
        <end position="157"/>
    </location>
</feature>
<evidence type="ECO:0000256" key="9">
    <source>
        <dbReference type="SAM" id="Phobius"/>
    </source>
</evidence>
<organism evidence="11 12">
    <name type="scientific">Galeopterus variegatus</name>
    <name type="common">Malayan flying lemur</name>
    <name type="synonym">Cynocephalus variegatus</name>
    <dbReference type="NCBI Taxonomy" id="482537"/>
    <lineage>
        <taxon>Eukaryota</taxon>
        <taxon>Metazoa</taxon>
        <taxon>Chordata</taxon>
        <taxon>Craniata</taxon>
        <taxon>Vertebrata</taxon>
        <taxon>Euteleostomi</taxon>
        <taxon>Mammalia</taxon>
        <taxon>Eutheria</taxon>
        <taxon>Euarchontoglires</taxon>
        <taxon>Dermoptera</taxon>
        <taxon>Cynocephalidae</taxon>
        <taxon>Galeopterus</taxon>
    </lineage>
</organism>
<evidence type="ECO:0000256" key="7">
    <source>
        <dbReference type="ARBA" id="ARBA00023136"/>
    </source>
</evidence>
<sequence>MWALQVYVSTLNKTLDITAQPKIQPRNVNPQRENKLKITETNLATVMEFVLLGFSDIPKFRRFLFGVFLVMYMIILFGNGIIILITRIEPTLQPPMYFFISNFSFLEICYVSVTLPRMLMDLWTQEGNISLVACATQRCFAVILGVTESLLLAVMTYDHYVAICNPLHYSLVMNHKACIQLVVGSWISGIPAQIGQTCQIFSLPFCDSNQINHFFCDIPPMFKLACGDIFMNEMVVYIFAVLLITVPFMLILGSYTRIISTILKLPSNSGRSKAFSTCSSHLIVVVLFYGSATITYLKPKSVQYEGTDKLLSIFYTILIPMFNPMIYSLRNKDITQALKKLLPKSVLSLDSDDLQHLCGHLFITLCTTPVLNRSSPVVYPAGGWLLDQWSSSCARAVVPDFLHAFSGSNQINLFFCDISSIFKLTYGDNA</sequence>
<dbReference type="GeneID" id="103581590"/>
<evidence type="ECO:0000256" key="1">
    <source>
        <dbReference type="ARBA" id="ARBA00004651"/>
    </source>
</evidence>
<keyword evidence="3" id="KW-0716">Sensory transduction</keyword>
<feature type="transmembrane region" description="Helical" evidence="9">
    <location>
        <begin position="63"/>
        <end position="85"/>
    </location>
</feature>
<feature type="transmembrane region" description="Helical" evidence="9">
    <location>
        <begin position="97"/>
        <end position="119"/>
    </location>
</feature>
<keyword evidence="7 9" id="KW-0472">Membrane</keyword>
<dbReference type="PROSITE" id="PS50262">
    <property type="entry name" value="G_PROTEIN_RECEP_F1_2"/>
    <property type="match status" value="1"/>
</dbReference>
<evidence type="ECO:0000256" key="4">
    <source>
        <dbReference type="ARBA" id="ARBA00022692"/>
    </source>
</evidence>
<dbReference type="Pfam" id="PF13853">
    <property type="entry name" value="7tm_4"/>
    <property type="match status" value="1"/>
</dbReference>
<dbReference type="SUPFAM" id="SSF81321">
    <property type="entry name" value="Family A G protein-coupled receptor-like"/>
    <property type="match status" value="1"/>
</dbReference>
<reference evidence="12" key="1">
    <citation type="submission" date="2025-08" db="UniProtKB">
        <authorList>
            <consortium name="RefSeq"/>
        </authorList>
    </citation>
    <scope>IDENTIFICATION</scope>
</reference>
<evidence type="ECO:0000256" key="5">
    <source>
        <dbReference type="ARBA" id="ARBA00022725"/>
    </source>
</evidence>
<evidence type="ECO:0000313" key="12">
    <source>
        <dbReference type="RefSeq" id="XP_008561609.1"/>
    </source>
</evidence>
<evidence type="ECO:0000256" key="6">
    <source>
        <dbReference type="ARBA" id="ARBA00022989"/>
    </source>
</evidence>
<keyword evidence="4 9" id="KW-0812">Transmembrane</keyword>
<accession>A0ABM0PZR8</accession>
<protein>
    <submittedName>
        <fullName evidence="12">LOW QUALITY PROTEIN: olfactory receptor 10AG1-like</fullName>
    </submittedName>
</protein>
<keyword evidence="5" id="KW-0552">Olfaction</keyword>
<dbReference type="InterPro" id="IPR017452">
    <property type="entry name" value="GPCR_Rhodpsn_7TM"/>
</dbReference>
<dbReference type="InterPro" id="IPR000276">
    <property type="entry name" value="GPCR_Rhodpsn"/>
</dbReference>
<evidence type="ECO:0000256" key="3">
    <source>
        <dbReference type="ARBA" id="ARBA00022606"/>
    </source>
</evidence>
<gene>
    <name evidence="12" type="primary">LOC103581590</name>
</gene>
<feature type="transmembrane region" description="Helical" evidence="9">
    <location>
        <begin position="309"/>
        <end position="329"/>
    </location>
</feature>
<dbReference type="Gene3D" id="1.20.1070.10">
    <property type="entry name" value="Rhodopsin 7-helix transmembrane proteins"/>
    <property type="match status" value="1"/>
</dbReference>
<dbReference type="PANTHER" id="PTHR26453">
    <property type="entry name" value="OLFACTORY RECEPTOR"/>
    <property type="match status" value="1"/>
</dbReference>